<dbReference type="InterPro" id="IPR011011">
    <property type="entry name" value="Znf_FYVE_PHD"/>
</dbReference>
<dbReference type="InterPro" id="IPR048892">
    <property type="entry name" value="Nrd1_Seb1_dom2"/>
</dbReference>
<dbReference type="GO" id="GO:0003723">
    <property type="term" value="F:RNA binding"/>
    <property type="evidence" value="ECO:0007669"/>
    <property type="project" value="UniProtKB-UniRule"/>
</dbReference>
<dbReference type="SUPFAM" id="SSF57850">
    <property type="entry name" value="RING/U-box"/>
    <property type="match status" value="1"/>
</dbReference>
<dbReference type="PROSITE" id="PS00028">
    <property type="entry name" value="ZINC_FINGER_C2H2_1"/>
    <property type="match status" value="1"/>
</dbReference>
<dbReference type="InterPro" id="IPR058925">
    <property type="entry name" value="zf-C2H2_AcuF"/>
</dbReference>
<dbReference type="Gene3D" id="1.25.40.20">
    <property type="entry name" value="Ankyrin repeat-containing domain"/>
    <property type="match status" value="1"/>
</dbReference>
<feature type="compositionally biased region" description="Polar residues" evidence="4">
    <location>
        <begin position="647"/>
        <end position="656"/>
    </location>
</feature>
<keyword evidence="2" id="KW-0479">Metal-binding</keyword>
<dbReference type="SUPFAM" id="SSF54928">
    <property type="entry name" value="RNA-binding domain, RBD"/>
    <property type="match status" value="1"/>
</dbReference>
<feature type="compositionally biased region" description="Basic and acidic residues" evidence="4">
    <location>
        <begin position="634"/>
        <end position="643"/>
    </location>
</feature>
<feature type="repeat" description="ANK" evidence="1">
    <location>
        <begin position="1186"/>
        <end position="1218"/>
    </location>
</feature>
<dbReference type="PANTHER" id="PTHR35391">
    <property type="entry name" value="C2H2-TYPE DOMAIN-CONTAINING PROTEIN-RELATED"/>
    <property type="match status" value="1"/>
</dbReference>
<dbReference type="InterPro" id="IPR002110">
    <property type="entry name" value="Ankyrin_rpt"/>
</dbReference>
<dbReference type="PROSITE" id="PS50157">
    <property type="entry name" value="ZINC_FINGER_C2H2_2"/>
    <property type="match status" value="1"/>
</dbReference>
<accession>A0AAV9NXJ6</accession>
<feature type="domain" description="RRM" evidence="6">
    <location>
        <begin position="866"/>
        <end position="938"/>
    </location>
</feature>
<dbReference type="SUPFAM" id="SSF48403">
    <property type="entry name" value="Ankyrin repeat"/>
    <property type="match status" value="1"/>
</dbReference>
<proteinExistence type="predicted"/>
<dbReference type="InterPro" id="IPR013083">
    <property type="entry name" value="Znf_RING/FYVE/PHD"/>
</dbReference>
<dbReference type="PROSITE" id="PS50297">
    <property type="entry name" value="ANK_REP_REGION"/>
    <property type="match status" value="1"/>
</dbReference>
<dbReference type="PANTHER" id="PTHR35391:SF7">
    <property type="entry name" value="C2H2-TYPE DOMAIN-CONTAINING PROTEIN"/>
    <property type="match status" value="1"/>
</dbReference>
<evidence type="ECO:0000259" key="7">
    <source>
        <dbReference type="PROSITE" id="PS50157"/>
    </source>
</evidence>
<dbReference type="PROSITE" id="PS50102">
    <property type="entry name" value="RRM"/>
    <property type="match status" value="1"/>
</dbReference>
<feature type="domain" description="RING-type" evidence="5">
    <location>
        <begin position="499"/>
        <end position="549"/>
    </location>
</feature>
<dbReference type="GeneID" id="89931155"/>
<dbReference type="Pfam" id="PF21380">
    <property type="entry name" value="Nrd1-Seb1_dom2"/>
    <property type="match status" value="1"/>
</dbReference>
<dbReference type="SMART" id="SM00360">
    <property type="entry name" value="RRM"/>
    <property type="match status" value="1"/>
</dbReference>
<evidence type="ECO:0000256" key="4">
    <source>
        <dbReference type="SAM" id="MobiDB-lite"/>
    </source>
</evidence>
<dbReference type="SMART" id="SM00355">
    <property type="entry name" value="ZnF_C2H2"/>
    <property type="match status" value="4"/>
</dbReference>
<evidence type="ECO:0000256" key="2">
    <source>
        <dbReference type="PROSITE-ProRule" id="PRU00042"/>
    </source>
</evidence>
<organism evidence="8 9">
    <name type="scientific">Saxophila tyrrhenica</name>
    <dbReference type="NCBI Taxonomy" id="1690608"/>
    <lineage>
        <taxon>Eukaryota</taxon>
        <taxon>Fungi</taxon>
        <taxon>Dikarya</taxon>
        <taxon>Ascomycota</taxon>
        <taxon>Pezizomycotina</taxon>
        <taxon>Dothideomycetes</taxon>
        <taxon>Dothideomycetidae</taxon>
        <taxon>Mycosphaerellales</taxon>
        <taxon>Extremaceae</taxon>
        <taxon>Saxophila</taxon>
    </lineage>
</organism>
<comment type="caution">
    <text evidence="8">The sequence shown here is derived from an EMBL/GenBank/DDBJ whole genome shotgun (WGS) entry which is preliminary data.</text>
</comment>
<evidence type="ECO:0000259" key="5">
    <source>
        <dbReference type="PROSITE" id="PS50089"/>
    </source>
</evidence>
<keyword evidence="1" id="KW-0040">ANK repeat</keyword>
<dbReference type="GO" id="GO:0008270">
    <property type="term" value="F:zinc ion binding"/>
    <property type="evidence" value="ECO:0007669"/>
    <property type="project" value="UniProtKB-KW"/>
</dbReference>
<dbReference type="InterPro" id="IPR000504">
    <property type="entry name" value="RRM_dom"/>
</dbReference>
<dbReference type="InterPro" id="IPR035979">
    <property type="entry name" value="RBD_domain_sf"/>
</dbReference>
<feature type="compositionally biased region" description="Polar residues" evidence="4">
    <location>
        <begin position="707"/>
        <end position="716"/>
    </location>
</feature>
<dbReference type="RefSeq" id="XP_064654867.1">
    <property type="nucleotide sequence ID" value="XM_064807051.1"/>
</dbReference>
<dbReference type="InterPro" id="IPR013087">
    <property type="entry name" value="Znf_C2H2_type"/>
</dbReference>
<evidence type="ECO:0000259" key="6">
    <source>
        <dbReference type="PROSITE" id="PS50102"/>
    </source>
</evidence>
<dbReference type="PROSITE" id="PS50088">
    <property type="entry name" value="ANK_REPEAT"/>
    <property type="match status" value="1"/>
</dbReference>
<evidence type="ECO:0000256" key="1">
    <source>
        <dbReference type="PROSITE-ProRule" id="PRU00023"/>
    </source>
</evidence>
<gene>
    <name evidence="8" type="ORF">LTR77_009825</name>
</gene>
<reference evidence="8 9" key="1">
    <citation type="submission" date="2023-08" db="EMBL/GenBank/DDBJ databases">
        <title>Black Yeasts Isolated from many extreme environments.</title>
        <authorList>
            <person name="Coleine C."/>
            <person name="Stajich J.E."/>
            <person name="Selbmann L."/>
        </authorList>
    </citation>
    <scope>NUCLEOTIDE SEQUENCE [LARGE SCALE GENOMIC DNA]</scope>
    <source>
        <strain evidence="8 9">CCFEE 5935</strain>
    </source>
</reference>
<name>A0AAV9NXJ6_9PEZI</name>
<feature type="region of interest" description="Disordered" evidence="4">
    <location>
        <begin position="634"/>
        <end position="686"/>
    </location>
</feature>
<keyword evidence="2" id="KW-0863">Zinc-finger</keyword>
<dbReference type="Gene3D" id="3.30.70.330">
    <property type="match status" value="1"/>
</dbReference>
<dbReference type="InterPro" id="IPR036770">
    <property type="entry name" value="Ankyrin_rpt-contain_sf"/>
</dbReference>
<dbReference type="InterPro" id="IPR012677">
    <property type="entry name" value="Nucleotide-bd_a/b_plait_sf"/>
</dbReference>
<dbReference type="SUPFAM" id="SSF57903">
    <property type="entry name" value="FYVE/PHD zinc finger"/>
    <property type="match status" value="1"/>
</dbReference>
<keyword evidence="9" id="KW-1185">Reference proteome</keyword>
<protein>
    <submittedName>
        <fullName evidence="8">Uncharacterized protein</fullName>
    </submittedName>
</protein>
<dbReference type="Pfam" id="PF00076">
    <property type="entry name" value="RRM_1"/>
    <property type="match status" value="1"/>
</dbReference>
<dbReference type="Pfam" id="PF26082">
    <property type="entry name" value="zf-C2H2_AcuF"/>
    <property type="match status" value="1"/>
</dbReference>
<evidence type="ECO:0000313" key="8">
    <source>
        <dbReference type="EMBL" id="KAK5164619.1"/>
    </source>
</evidence>
<evidence type="ECO:0000256" key="3">
    <source>
        <dbReference type="PROSITE-ProRule" id="PRU00176"/>
    </source>
</evidence>
<dbReference type="PROSITE" id="PS50089">
    <property type="entry name" value="ZF_RING_2"/>
    <property type="match status" value="1"/>
</dbReference>
<dbReference type="InterPro" id="IPR001841">
    <property type="entry name" value="Znf_RING"/>
</dbReference>
<dbReference type="Proteomes" id="UP001337655">
    <property type="component" value="Unassembled WGS sequence"/>
</dbReference>
<feature type="region of interest" description="Disordered" evidence="4">
    <location>
        <begin position="707"/>
        <end position="728"/>
    </location>
</feature>
<dbReference type="Gene3D" id="3.30.40.10">
    <property type="entry name" value="Zinc/RING finger domain, C3HC4 (zinc finger)"/>
    <property type="match status" value="2"/>
</dbReference>
<dbReference type="Pfam" id="PF12796">
    <property type="entry name" value="Ank_2"/>
    <property type="match status" value="1"/>
</dbReference>
<dbReference type="EMBL" id="JAVRRT010000019">
    <property type="protein sequence ID" value="KAK5164619.1"/>
    <property type="molecule type" value="Genomic_DNA"/>
</dbReference>
<dbReference type="SMART" id="SM00248">
    <property type="entry name" value="ANK"/>
    <property type="match status" value="3"/>
</dbReference>
<feature type="domain" description="C2H2-type" evidence="7">
    <location>
        <begin position="1122"/>
        <end position="1152"/>
    </location>
</feature>
<sequence length="1310" mass="145851">MEQASPIHEAAQNCFISFDTLLEQFPKEELYRNAVEDNHIRFRIWAGNLGAGQRLPSRASADYRLREAPEVAQRILEVLEDICETHDELKAAVLENHPVVDDGEEDGSEGDVIQDLCLSVGDSITSLLKISALLRKATTRDRYAIAAASKHDVLPLEYASFDRTHVNEKLPKVTQQPWLWTRLAEAITQRRRFLRYAQRHHRRIADRRPPEGALRLEPQHPAPRISYPHSHGHTLATAGVSTKASTLQADRVEAMAFMNLDDDEHDNISVATTFISTASGKESTRSQVVKLESLTKDHEPFECPYCRGMVHFKSQKAWRKHVFRDLRAYVCTSRDCDSGLFEDKSAWFDHELESHWRVWICLACSSKTSHSRSEFEAHLQKVHGYTDTRVTASISNASSRPVAEIICTACPCCDDWPEQLGIPSEQRDTTAVSLNMFRQHLGSHQEQLALFAITSDFEKEVDSDSSSDASGLYKEEALLEWQNHVNQTDWEIEETEFECPVCHDIVTGPAAPLPCGDTMCRKCFAQVTDLADGIRNRSDINRSAECPTCGAPIVSLGKQGYHLGASDEISCICGYTDEDGGLVACNSCSSWQHHGCYYPGYEGTTLPNFLQWQHYCFDCRPRDGADIDIGGARDRQANRRKAEIAGQGSQEPTVTKSPPGPSLRMPSNAREQAELEAEAQTDHGDVQMEDRHIGDRLQNIIANQTLEQAHDSQSVDPSKKDGSIAPHRPSLMTAVVDEEEQEEDTVLPPHALEKEPLMNDNPLITEYLLSRSVVVTLKEALLGAVTTGASASNGSAPKERLRGAWERLEAARQACEDAGVDADGLWEAGYRAAYTSGEYLEPGRRISRSPAFDHDLPPDHIRVLSRALFVGGAGDTQHQQEIQDLFGGYGTVQKCIADRDKRLAFVKMTTREHAVNAKEDLQRLVIMGVARRIKWGIGFGPRNYHNYYKGESIVPIVELTDADIERLISAEYGGTGGQPVRSGMVLEEPDMVPGGFSNVVSTSETTPEQPDLRELDIARSSSLERQDPAARTTDDLLLAEYCKRRDEALAARSQLDEWLSRWTNRRVPFQYSRYSQRHLALEKACYDADLAAREAWKACSNANISAASLPQAAWGFNVYKSIDCSRVSCPRWFASKDTLENHLSNVHETDENGNTRLAEACKANDLDAVRMWMDQDAEQLEMVNMFGCGPLHIAALNGYPAIVSFLLDLGCNIHVANDNGDTPMTDAIENGQGAVVELILDAAINPLRRAARGQLSVDVDYEGHVHAPVIRAELKAAINRLHDAESDGRDDSSLRSGRLHLRWTEANGVR</sequence>
<keyword evidence="2" id="KW-0862">Zinc</keyword>
<evidence type="ECO:0000313" key="9">
    <source>
        <dbReference type="Proteomes" id="UP001337655"/>
    </source>
</evidence>
<keyword evidence="3" id="KW-0694">RNA-binding</keyword>